<accession>A0A1M5F677</accession>
<organism evidence="1 2">
    <name type="scientific">Flavobacterium segetis</name>
    <dbReference type="NCBI Taxonomy" id="271157"/>
    <lineage>
        <taxon>Bacteria</taxon>
        <taxon>Pseudomonadati</taxon>
        <taxon>Bacteroidota</taxon>
        <taxon>Flavobacteriia</taxon>
        <taxon>Flavobacteriales</taxon>
        <taxon>Flavobacteriaceae</taxon>
        <taxon>Flavobacterium</taxon>
    </lineage>
</organism>
<dbReference type="Proteomes" id="UP000184036">
    <property type="component" value="Unassembled WGS sequence"/>
</dbReference>
<proteinExistence type="predicted"/>
<evidence type="ECO:0000313" key="2">
    <source>
        <dbReference type="Proteomes" id="UP000184036"/>
    </source>
</evidence>
<keyword evidence="2" id="KW-1185">Reference proteome</keyword>
<dbReference type="AlphaFoldDB" id="A0A1M5F677"/>
<dbReference type="EMBL" id="FQWE01000002">
    <property type="protein sequence ID" value="SHF86592.1"/>
    <property type="molecule type" value="Genomic_DNA"/>
</dbReference>
<evidence type="ECO:0000313" key="1">
    <source>
        <dbReference type="EMBL" id="SHF86592.1"/>
    </source>
</evidence>
<reference evidence="2" key="1">
    <citation type="submission" date="2016-11" db="EMBL/GenBank/DDBJ databases">
        <authorList>
            <person name="Varghese N."/>
            <person name="Submissions S."/>
        </authorList>
    </citation>
    <scope>NUCLEOTIDE SEQUENCE [LARGE SCALE GENOMIC DNA]</scope>
    <source>
        <strain evidence="2">DSM 19741</strain>
    </source>
</reference>
<sequence length="39" mass="4635">MNNSHKIVLYEAENPSPDRRENPFLFAAADKQDWNDSWK</sequence>
<name>A0A1M5F677_9FLAO</name>
<gene>
    <name evidence="1" type="ORF">SAMN05444396_102144</name>
</gene>
<protein>
    <submittedName>
        <fullName evidence="1">Uncharacterized protein</fullName>
    </submittedName>
</protein>